<proteinExistence type="predicted"/>
<accession>A0A6B0YVG7</accession>
<dbReference type="CDD" id="cd18722">
    <property type="entry name" value="PIN_NicB-like"/>
    <property type="match status" value="1"/>
</dbReference>
<dbReference type="InterPro" id="IPR021139">
    <property type="entry name" value="NYN"/>
</dbReference>
<dbReference type="PANTHER" id="PTHR35458:SF8">
    <property type="entry name" value="SLR0650 PROTEIN"/>
    <property type="match status" value="1"/>
</dbReference>
<dbReference type="AlphaFoldDB" id="A0A6B0YVG7"/>
<protein>
    <submittedName>
        <fullName evidence="2">NYN domain-containing protein</fullName>
    </submittedName>
</protein>
<organism evidence="2">
    <name type="scientific">Caldilineaceae bacterium SB0664_bin_27</name>
    <dbReference type="NCBI Taxonomy" id="2605260"/>
    <lineage>
        <taxon>Bacteria</taxon>
        <taxon>Bacillati</taxon>
        <taxon>Chloroflexota</taxon>
        <taxon>Caldilineae</taxon>
        <taxon>Caldilineales</taxon>
        <taxon>Caldilineaceae</taxon>
    </lineage>
</organism>
<dbReference type="GO" id="GO:0004540">
    <property type="term" value="F:RNA nuclease activity"/>
    <property type="evidence" value="ECO:0007669"/>
    <property type="project" value="InterPro"/>
</dbReference>
<dbReference type="Gene3D" id="3.40.50.1010">
    <property type="entry name" value="5'-nuclease"/>
    <property type="match status" value="1"/>
</dbReference>
<dbReference type="EMBL" id="VXRG01000134">
    <property type="protein sequence ID" value="MXY95056.1"/>
    <property type="molecule type" value="Genomic_DNA"/>
</dbReference>
<evidence type="ECO:0000313" key="2">
    <source>
        <dbReference type="EMBL" id="MXY95056.1"/>
    </source>
</evidence>
<dbReference type="Pfam" id="PF01936">
    <property type="entry name" value="NYN"/>
    <property type="match status" value="1"/>
</dbReference>
<dbReference type="PANTHER" id="PTHR35458">
    <property type="entry name" value="SLR0755 PROTEIN"/>
    <property type="match status" value="1"/>
</dbReference>
<dbReference type="InterPro" id="IPR047140">
    <property type="entry name" value="LabA"/>
</dbReference>
<feature type="domain" description="NYN" evidence="1">
    <location>
        <begin position="4"/>
        <end position="176"/>
    </location>
</feature>
<evidence type="ECO:0000259" key="1">
    <source>
        <dbReference type="Pfam" id="PF01936"/>
    </source>
</evidence>
<gene>
    <name evidence="2" type="ORF">F4Y42_16570</name>
</gene>
<sequence>MTQRVIVYIDALNLYHGLRDIGWRHCLWLDIYQLSLNILGKNQRLEKIHYFTTEVLYDPQDKYKLKRHRTYLKALRELNKVYIHCGYYQKKERMHHECGKNHKFVEEKMTDVNIATNLLCDAHDDLFDVAIIISGDSDLVSAVEAISNRFQNKEAVVYFPPRRSSPRLASVASRCSYSDERVFQRSQLPNPFITSHNQKLWRPSTWQ</sequence>
<reference evidence="2" key="1">
    <citation type="submission" date="2019-09" db="EMBL/GenBank/DDBJ databases">
        <title>Characterisation of the sponge microbiome using genome-centric metagenomics.</title>
        <authorList>
            <person name="Engelberts J.P."/>
            <person name="Robbins S.J."/>
            <person name="De Goeij J.M."/>
            <person name="Aranda M."/>
            <person name="Bell S.C."/>
            <person name="Webster N.S."/>
        </authorList>
    </citation>
    <scope>NUCLEOTIDE SEQUENCE</scope>
    <source>
        <strain evidence="2">SB0664_bin_27</strain>
    </source>
</reference>
<comment type="caution">
    <text evidence="2">The sequence shown here is derived from an EMBL/GenBank/DDBJ whole genome shotgun (WGS) entry which is preliminary data.</text>
</comment>
<name>A0A6B0YVG7_9CHLR</name>